<dbReference type="SUPFAM" id="SSF52540">
    <property type="entry name" value="P-loop containing nucleoside triphosphate hydrolases"/>
    <property type="match status" value="1"/>
</dbReference>
<proteinExistence type="predicted"/>
<evidence type="ECO:0000313" key="2">
    <source>
        <dbReference type="EMBL" id="ACS81536.1"/>
    </source>
</evidence>
<name>C6BST0_MARSD</name>
<sequence>MPNQHIKEYLDYYIQSKNPEHAVMINGAWGSGKTWFIKDYVDNYEQPEDEIKFVHVSLYGLKTTEDIDNEIFRQAFPVLSSKPMVIGKAVAKGFIRGFLKIDLDGDKQNDLQFDLKEMEGAFSSKDLSLDNLILIFDDVERTSINTIELLGYINNFVEIQNYKAVLLCNEEALRTKFDKDENPNSTYKYQEIIEKLIGTTFYIISSHSEAIKYFINEIEDSQSKVICENNIRVIEKIFCESEHKNLRDIKRSLWGYTRLMNTLCKNERIKHNTEFQSHILALFIIYSLENRNENFKIDNMGPMFADMKHEYWNEETKIKLHKYSSINAIDPCVPFGVWRHLLLSEDYLSNDEIIKNCLTSSYFDGAKTPLWKKIYLYHTLEEEEFAKLLKMGEVKFKAKDFENHQELLHTFGIFLNLTRIGFTQIGEDELFKLSKEYIQKIAAEYVLPTPTSIFDSYQFIKEFEEYDNYAFQNHDDPKFKKLTHLISDLRQENIDSFYDKKAEHLLRTLSRDRALFCRQIACDDVAISMQRDKTLQHVNIDDFINKFCKLKNIEKPQIVKAFYTRYNVENVTELYTETTWLTKLNNKIKTKATKCRGKIAHIHLKDFSKTLDNILKRLNETTNKIE</sequence>
<dbReference type="Gene3D" id="3.40.50.300">
    <property type="entry name" value="P-loop containing nucleotide triphosphate hydrolases"/>
    <property type="match status" value="1"/>
</dbReference>
<dbReference type="InterPro" id="IPR011646">
    <property type="entry name" value="KAP_P-loop"/>
</dbReference>
<dbReference type="HOGENOM" id="CLU_022182_0_0_7"/>
<feature type="domain" description="KAP NTPase" evidence="1">
    <location>
        <begin position="5"/>
        <end position="253"/>
    </location>
</feature>
<gene>
    <name evidence="2" type="ordered locus">Desal_3488</name>
</gene>
<dbReference type="OrthoDB" id="88903at2"/>
<dbReference type="Proteomes" id="UP000002601">
    <property type="component" value="Chromosome"/>
</dbReference>
<dbReference type="AlphaFoldDB" id="C6BST0"/>
<dbReference type="eggNOG" id="COG4928">
    <property type="taxonomic scope" value="Bacteria"/>
</dbReference>
<dbReference type="EMBL" id="CP001649">
    <property type="protein sequence ID" value="ACS81536.1"/>
    <property type="molecule type" value="Genomic_DNA"/>
</dbReference>
<dbReference type="RefSeq" id="WP_015853352.1">
    <property type="nucleotide sequence ID" value="NC_012881.1"/>
</dbReference>
<keyword evidence="3" id="KW-1185">Reference proteome</keyword>
<dbReference type="Pfam" id="PF07693">
    <property type="entry name" value="KAP_NTPase"/>
    <property type="match status" value="1"/>
</dbReference>
<dbReference type="KEGG" id="dsa:Desal_3488"/>
<accession>C6BST0</accession>
<evidence type="ECO:0000259" key="1">
    <source>
        <dbReference type="Pfam" id="PF07693"/>
    </source>
</evidence>
<protein>
    <submittedName>
        <fullName evidence="2">KAP P-loop domain protein</fullName>
    </submittedName>
</protein>
<reference evidence="2 3" key="1">
    <citation type="submission" date="2009-06" db="EMBL/GenBank/DDBJ databases">
        <title>Complete sequence of Desulfovibrio salexigens DSM 2638.</title>
        <authorList>
            <consortium name="US DOE Joint Genome Institute"/>
            <person name="Lucas S."/>
            <person name="Copeland A."/>
            <person name="Lapidus A."/>
            <person name="Glavina del Rio T."/>
            <person name="Tice H."/>
            <person name="Bruce D."/>
            <person name="Goodwin L."/>
            <person name="Pitluck S."/>
            <person name="Munk A.C."/>
            <person name="Brettin T."/>
            <person name="Detter J.C."/>
            <person name="Han C."/>
            <person name="Tapia R."/>
            <person name="Larimer F."/>
            <person name="Land M."/>
            <person name="Hauser L."/>
            <person name="Kyrpides N."/>
            <person name="Anderson I."/>
            <person name="Wall J.D."/>
            <person name="Arkin A.P."/>
            <person name="Dehal P."/>
            <person name="Chivian D."/>
            <person name="Giles B."/>
            <person name="Hazen T.C."/>
        </authorList>
    </citation>
    <scope>NUCLEOTIDE SEQUENCE [LARGE SCALE GENOMIC DNA]</scope>
    <source>
        <strain evidence="3">ATCC 14822 / DSM 2638 / NCIMB 8403 / VKM B-1763</strain>
    </source>
</reference>
<evidence type="ECO:0000313" key="3">
    <source>
        <dbReference type="Proteomes" id="UP000002601"/>
    </source>
</evidence>
<organism evidence="2 3">
    <name type="scientific">Maridesulfovibrio salexigens (strain ATCC 14822 / DSM 2638 / NCIMB 8403 / VKM B-1763)</name>
    <name type="common">Desulfovibrio salexigens</name>
    <dbReference type="NCBI Taxonomy" id="526222"/>
    <lineage>
        <taxon>Bacteria</taxon>
        <taxon>Pseudomonadati</taxon>
        <taxon>Thermodesulfobacteriota</taxon>
        <taxon>Desulfovibrionia</taxon>
        <taxon>Desulfovibrionales</taxon>
        <taxon>Desulfovibrionaceae</taxon>
        <taxon>Maridesulfovibrio</taxon>
    </lineage>
</organism>
<dbReference type="InterPro" id="IPR027417">
    <property type="entry name" value="P-loop_NTPase"/>
</dbReference>